<evidence type="ECO:0000313" key="1">
    <source>
        <dbReference type="EMBL" id="MCP9200565.1"/>
    </source>
</evidence>
<name>A0A9X2KYD4_9FLAO</name>
<organism evidence="1 2">
    <name type="scientific">Christiangramia oceanisediminis</name>
    <dbReference type="NCBI Taxonomy" id="2920386"/>
    <lineage>
        <taxon>Bacteria</taxon>
        <taxon>Pseudomonadati</taxon>
        <taxon>Bacteroidota</taxon>
        <taxon>Flavobacteriia</taxon>
        <taxon>Flavobacteriales</taxon>
        <taxon>Flavobacteriaceae</taxon>
        <taxon>Christiangramia</taxon>
    </lineage>
</organism>
<reference evidence="1" key="1">
    <citation type="submission" date="2022-07" db="EMBL/GenBank/DDBJ databases">
        <title>Gramela sediminis sp. nov., isolated from deep-sea sediment of the Indian Ocean.</title>
        <authorList>
            <person name="Shi H."/>
        </authorList>
    </citation>
    <scope>NUCLEOTIDE SEQUENCE</scope>
    <source>
        <strain evidence="1">GC03-9</strain>
    </source>
</reference>
<dbReference type="Proteomes" id="UP001155280">
    <property type="component" value="Unassembled WGS sequence"/>
</dbReference>
<sequence length="250" mass="29424">MNYIKLLNAAFSTFFFDDRLNPTHISLYMALFQEWNSSRFADRFFVNRRELMRVAKIGSKSTYHRCITDLDSWDYLSYFPSNNPYKGSEIKMSIFGTTDEPVAGDYDPILEQVAEQYYPIREPVMYQHHPMNGQVVDPQRPVSGQALVPYINNTKQININKKPKGRQAVLIFFEVKGFPADEGKKFFEHYQANDWKTSDGNQVRDWRALAIHWMEKTELFNEKQKETKKKASHIRDNLRTTKLKDYGQPL</sequence>
<protein>
    <submittedName>
        <fullName evidence="1">Uncharacterized protein</fullName>
    </submittedName>
</protein>
<dbReference type="AlphaFoldDB" id="A0A9X2KYD4"/>
<accession>A0A9X2KYD4</accession>
<dbReference type="EMBL" id="JANCNS010000002">
    <property type="protein sequence ID" value="MCP9200565.1"/>
    <property type="molecule type" value="Genomic_DNA"/>
</dbReference>
<gene>
    <name evidence="1" type="ORF">MKO06_11640</name>
</gene>
<comment type="caution">
    <text evidence="1">The sequence shown here is derived from an EMBL/GenBank/DDBJ whole genome shotgun (WGS) entry which is preliminary data.</text>
</comment>
<dbReference type="RefSeq" id="WP_241551328.1">
    <property type="nucleotide sequence ID" value="NZ_JANCNS010000002.1"/>
</dbReference>
<evidence type="ECO:0000313" key="2">
    <source>
        <dbReference type="Proteomes" id="UP001155280"/>
    </source>
</evidence>
<keyword evidence="2" id="KW-1185">Reference proteome</keyword>
<proteinExistence type="predicted"/>